<dbReference type="SUPFAM" id="SSF49899">
    <property type="entry name" value="Concanavalin A-like lectins/glucanases"/>
    <property type="match status" value="1"/>
</dbReference>
<evidence type="ECO:0000313" key="2">
    <source>
        <dbReference type="Proteomes" id="UP001596052"/>
    </source>
</evidence>
<dbReference type="Proteomes" id="UP001596052">
    <property type="component" value="Unassembled WGS sequence"/>
</dbReference>
<evidence type="ECO:0008006" key="3">
    <source>
        <dbReference type="Google" id="ProtNLM"/>
    </source>
</evidence>
<dbReference type="InterPro" id="IPR013320">
    <property type="entry name" value="ConA-like_dom_sf"/>
</dbReference>
<keyword evidence="2" id="KW-1185">Reference proteome</keyword>
<protein>
    <recommendedName>
        <fullName evidence="3">LamG domain-containing protein</fullName>
    </recommendedName>
</protein>
<dbReference type="EMBL" id="JBHSMQ010000009">
    <property type="protein sequence ID" value="MFC5457330.1"/>
    <property type="molecule type" value="Genomic_DNA"/>
</dbReference>
<reference evidence="2" key="1">
    <citation type="journal article" date="2019" name="Int. J. Syst. Evol. Microbiol.">
        <title>The Global Catalogue of Microorganisms (GCM) 10K type strain sequencing project: providing services to taxonomists for standard genome sequencing and annotation.</title>
        <authorList>
            <consortium name="The Broad Institute Genomics Platform"/>
            <consortium name="The Broad Institute Genome Sequencing Center for Infectious Disease"/>
            <person name="Wu L."/>
            <person name="Ma J."/>
        </authorList>
    </citation>
    <scope>NUCLEOTIDE SEQUENCE [LARGE SCALE GENOMIC DNA]</scope>
    <source>
        <strain evidence="2">CGMCC 4.1469</strain>
    </source>
</reference>
<accession>A0ABW0KVU3</accession>
<name>A0ABW0KVU3_9BACT</name>
<evidence type="ECO:0000313" key="1">
    <source>
        <dbReference type="EMBL" id="MFC5457330.1"/>
    </source>
</evidence>
<gene>
    <name evidence="1" type="ORF">ACFQDI_20845</name>
</gene>
<proteinExistence type="predicted"/>
<comment type="caution">
    <text evidence="1">The sequence shown here is derived from an EMBL/GenBank/DDBJ whole genome shotgun (WGS) entry which is preliminary data.</text>
</comment>
<organism evidence="1 2">
    <name type="scientific">Prosthecobacter fluviatilis</name>
    <dbReference type="NCBI Taxonomy" id="445931"/>
    <lineage>
        <taxon>Bacteria</taxon>
        <taxon>Pseudomonadati</taxon>
        <taxon>Verrucomicrobiota</taxon>
        <taxon>Verrucomicrobiia</taxon>
        <taxon>Verrucomicrobiales</taxon>
        <taxon>Verrucomicrobiaceae</taxon>
        <taxon>Prosthecobacter</taxon>
    </lineage>
</organism>
<sequence>MLGFGLSFAHALGTQNVLQQPFDPLNLGEMSEWFDFRTLTGSADGDPVSSWVGRRGLYTLAQTGTARPTWKADDGDGSASISMDGVDDSLGTGINNELLFGTTGDMEIWLVIKLPPVPAAGVFTSTGISNQIGLNTGAENATLSLCHGSVSITFPTALLADNGWHVLRLMKSGSRRAVAIDGSTVYDSTTSAGPYVTGDDALNLGYYFGSYGVVGFRHWLAFTEPLSDAVSAALTSYLGDAK</sequence>
<dbReference type="Gene3D" id="2.60.120.200">
    <property type="match status" value="1"/>
</dbReference>
<dbReference type="RefSeq" id="WP_377170508.1">
    <property type="nucleotide sequence ID" value="NZ_JBHSMQ010000009.1"/>
</dbReference>